<sequence>MYKKIDFSKLEGLAVFQGTLDFLQICYENTFSAIAKVLGDKVIISGAELINGSYTEGWICLNGELLPFTGGLQQPKIVVEQLADTELFGDDSIQTVYFTRRAKLASASNVDGIAIEDFKRLSNLQIITRDVANLKNDLGNLEDAFSKYKPDWNNIQNKPDTFAPSAHKHKWADITDPPEIGVQIVYKASVRVGDPGSSSQTNPKFQDAASPDSRLYVYHNLGYSNYMVIGSLRSISSNWNDDDDVFHMIGKCNNDYFELLLREVNNLSQNLQFDYVIIKM</sequence>
<evidence type="ECO:0000313" key="2">
    <source>
        <dbReference type="Proteomes" id="UP001226434"/>
    </source>
</evidence>
<name>A0ABT6R997_9BACT</name>
<reference evidence="1 2" key="1">
    <citation type="submission" date="2023-05" db="EMBL/GenBank/DDBJ databases">
        <title>Genome sequence of Pinibacter sp. MAH-24.</title>
        <authorList>
            <person name="Huq M.A."/>
        </authorList>
    </citation>
    <scope>NUCLEOTIDE SEQUENCE [LARGE SCALE GENOMIC DNA]</scope>
    <source>
        <strain evidence="1 2">MAH-24</strain>
    </source>
</reference>
<dbReference type="CDD" id="cd22641">
    <property type="entry name" value="C24-like"/>
    <property type="match status" value="1"/>
</dbReference>
<gene>
    <name evidence="1" type="ORF">QJ048_05000</name>
</gene>
<keyword evidence="2" id="KW-1185">Reference proteome</keyword>
<evidence type="ECO:0000313" key="1">
    <source>
        <dbReference type="EMBL" id="MDI3319117.1"/>
    </source>
</evidence>
<dbReference type="EMBL" id="JASBRG010000003">
    <property type="protein sequence ID" value="MDI3319117.1"/>
    <property type="molecule type" value="Genomic_DNA"/>
</dbReference>
<protein>
    <submittedName>
        <fullName evidence="1">Uncharacterized protein</fullName>
    </submittedName>
</protein>
<accession>A0ABT6R997</accession>
<comment type="caution">
    <text evidence="1">The sequence shown here is derived from an EMBL/GenBank/DDBJ whole genome shotgun (WGS) entry which is preliminary data.</text>
</comment>
<dbReference type="Proteomes" id="UP001226434">
    <property type="component" value="Unassembled WGS sequence"/>
</dbReference>
<organism evidence="1 2">
    <name type="scientific">Pinibacter soli</name>
    <dbReference type="NCBI Taxonomy" id="3044211"/>
    <lineage>
        <taxon>Bacteria</taxon>
        <taxon>Pseudomonadati</taxon>
        <taxon>Bacteroidota</taxon>
        <taxon>Chitinophagia</taxon>
        <taxon>Chitinophagales</taxon>
        <taxon>Chitinophagaceae</taxon>
        <taxon>Pinibacter</taxon>
    </lineage>
</organism>
<proteinExistence type="predicted"/>
<dbReference type="RefSeq" id="WP_282333232.1">
    <property type="nucleotide sequence ID" value="NZ_JASBRG010000003.1"/>
</dbReference>